<keyword evidence="6" id="KW-1185">Reference proteome</keyword>
<dbReference type="RefSeq" id="WP_235121573.1">
    <property type="nucleotide sequence ID" value="NZ_CP090978.1"/>
</dbReference>
<organism evidence="5 6">
    <name type="scientific">Paenibacillus hexagrammi</name>
    <dbReference type="NCBI Taxonomy" id="2908839"/>
    <lineage>
        <taxon>Bacteria</taxon>
        <taxon>Bacillati</taxon>
        <taxon>Bacillota</taxon>
        <taxon>Bacilli</taxon>
        <taxon>Bacillales</taxon>
        <taxon>Paenibacillaceae</taxon>
        <taxon>Paenibacillus</taxon>
    </lineage>
</organism>
<reference evidence="5 6" key="1">
    <citation type="journal article" date="2024" name="Int. J. Syst. Evol. Microbiol.">
        <title>Paenibacillus hexagrammi sp. nov., a novel bacterium isolated from the gut content of Hexagrammos agrammus.</title>
        <authorList>
            <person name="Jung H.K."/>
            <person name="Kim D.G."/>
            <person name="Zin H."/>
            <person name="Park J."/>
            <person name="Jung H."/>
            <person name="Kim Y.O."/>
            <person name="Kong H.J."/>
            <person name="Kim J.W."/>
            <person name="Kim Y.S."/>
        </authorList>
    </citation>
    <scope>NUCLEOTIDE SEQUENCE [LARGE SCALE GENOMIC DNA]</scope>
    <source>
        <strain evidence="5 6">YPD9-1</strain>
    </source>
</reference>
<dbReference type="Proteomes" id="UP001649230">
    <property type="component" value="Chromosome"/>
</dbReference>
<gene>
    <name evidence="5" type="ORF">L0M14_07630</name>
</gene>
<evidence type="ECO:0000256" key="1">
    <source>
        <dbReference type="ARBA" id="ARBA00008668"/>
    </source>
</evidence>
<dbReference type="Pfam" id="PF13472">
    <property type="entry name" value="Lipase_GDSL_2"/>
    <property type="match status" value="1"/>
</dbReference>
<dbReference type="PANTHER" id="PTHR43695">
    <property type="entry name" value="PUTATIVE (AFU_ORTHOLOGUE AFUA_2G17250)-RELATED"/>
    <property type="match status" value="1"/>
</dbReference>
<dbReference type="InterPro" id="IPR049033">
    <property type="entry name" value="AGA-YXIM_GBD"/>
</dbReference>
<dbReference type="Gene3D" id="3.40.50.1110">
    <property type="entry name" value="SGNH hydrolase"/>
    <property type="match status" value="1"/>
</dbReference>
<dbReference type="CDD" id="cd01821">
    <property type="entry name" value="Rhamnogalacturan_acetylesterase_like"/>
    <property type="match status" value="1"/>
</dbReference>
<dbReference type="PANTHER" id="PTHR43695:SF1">
    <property type="entry name" value="RHAMNOGALACTURONAN ACETYLESTERASE"/>
    <property type="match status" value="1"/>
</dbReference>
<sequence>MGNELKFDFGPGVVAEGYTQVLDSTVYTEESGYGFLNPVNVYSRDRGVPGPLRRSFCIPAGAVFQVAVPSGNYRVEMTIGDQIIGTRTTLKAGEGRLIAKDLQTNEGEFAVLSFTVHVSDGKLRLAFSGAAPRVNAMHIAPAVQVSTLYLAGDSTVTDQPADGYPYAGWGQMLPYYFKADAAVANYAVSGRSSKSFIHEGRLDVIASQIRKGDYLFIQFGHNDQKMDEERHTSPYTTYKEHLQKYIDAARIREAIPILITPVHRRFFDEDGSLRDTHGDYITAMKELAEEQQVILLDLAAKSKVLYEQLGAEESKSLFLWAWPGEFPNFPRGAEDNTHFQELGAIQIAGLVVACIREQNIQPLALYLR</sequence>
<accession>A0ABY3SN77</accession>
<dbReference type="SUPFAM" id="SSF49785">
    <property type="entry name" value="Galactose-binding domain-like"/>
    <property type="match status" value="1"/>
</dbReference>
<feature type="domain" description="SGNH hydrolase-type esterase" evidence="3">
    <location>
        <begin position="152"/>
        <end position="306"/>
    </location>
</feature>
<dbReference type="InterPro" id="IPR013830">
    <property type="entry name" value="SGNH_hydro"/>
</dbReference>
<dbReference type="InterPro" id="IPR036514">
    <property type="entry name" value="SGNH_hydro_sf"/>
</dbReference>
<name>A0ABY3SN77_9BACL</name>
<dbReference type="Gene3D" id="2.60.120.430">
    <property type="entry name" value="Galactose-binding lectin"/>
    <property type="match status" value="1"/>
</dbReference>
<evidence type="ECO:0000259" key="3">
    <source>
        <dbReference type="Pfam" id="PF13472"/>
    </source>
</evidence>
<feature type="domain" description="Beta-agarase/YXIM esterase-like galactose-binding" evidence="4">
    <location>
        <begin position="6"/>
        <end position="125"/>
    </location>
</feature>
<dbReference type="Pfam" id="PF21254">
    <property type="entry name" value="AGA-YXIM_GBD"/>
    <property type="match status" value="1"/>
</dbReference>
<evidence type="ECO:0000313" key="6">
    <source>
        <dbReference type="Proteomes" id="UP001649230"/>
    </source>
</evidence>
<dbReference type="InterPro" id="IPR008979">
    <property type="entry name" value="Galactose-bd-like_sf"/>
</dbReference>
<dbReference type="EMBL" id="CP090978">
    <property type="protein sequence ID" value="UJF35000.1"/>
    <property type="molecule type" value="Genomic_DNA"/>
</dbReference>
<comment type="similarity">
    <text evidence="1">Belongs to the 'GDSL' lipolytic enzyme family.</text>
</comment>
<evidence type="ECO:0000256" key="2">
    <source>
        <dbReference type="ARBA" id="ARBA00022801"/>
    </source>
</evidence>
<dbReference type="InterPro" id="IPR037459">
    <property type="entry name" value="RhgT-like"/>
</dbReference>
<evidence type="ECO:0000259" key="4">
    <source>
        <dbReference type="Pfam" id="PF21254"/>
    </source>
</evidence>
<keyword evidence="2" id="KW-0378">Hydrolase</keyword>
<proteinExistence type="inferred from homology"/>
<dbReference type="SUPFAM" id="SSF52266">
    <property type="entry name" value="SGNH hydrolase"/>
    <property type="match status" value="1"/>
</dbReference>
<protein>
    <submittedName>
        <fullName evidence="5">GDSL-type esterase/lipase family protein</fullName>
    </submittedName>
</protein>
<evidence type="ECO:0000313" key="5">
    <source>
        <dbReference type="EMBL" id="UJF35000.1"/>
    </source>
</evidence>